<feature type="signal peptide" evidence="6">
    <location>
        <begin position="1"/>
        <end position="27"/>
    </location>
</feature>
<protein>
    <recommendedName>
        <fullName evidence="7">Glycine zipper 2TM domain-containing protein</fullName>
    </recommendedName>
</protein>
<name>A0A2N5CF45_9BURK</name>
<evidence type="ECO:0000313" key="8">
    <source>
        <dbReference type="EMBL" id="PLQ00815.1"/>
    </source>
</evidence>
<comment type="caution">
    <text evidence="8">The sequence shown here is derived from an EMBL/GenBank/DDBJ whole genome shotgun (WGS) entry which is preliminary data.</text>
</comment>
<evidence type="ECO:0000256" key="4">
    <source>
        <dbReference type="ARBA" id="ARBA00023139"/>
    </source>
</evidence>
<evidence type="ECO:0000256" key="3">
    <source>
        <dbReference type="ARBA" id="ARBA00023136"/>
    </source>
</evidence>
<feature type="chain" id="PRO_5014652463" description="Glycine zipper 2TM domain-containing protein" evidence="6">
    <location>
        <begin position="28"/>
        <end position="161"/>
    </location>
</feature>
<dbReference type="AlphaFoldDB" id="A0A2N5CF45"/>
<dbReference type="Pfam" id="PF05433">
    <property type="entry name" value="Rick_17kDa_Anti"/>
    <property type="match status" value="1"/>
</dbReference>
<keyword evidence="3" id="KW-0472">Membrane</keyword>
<evidence type="ECO:0000313" key="9">
    <source>
        <dbReference type="Proteomes" id="UP000234341"/>
    </source>
</evidence>
<feature type="domain" description="Glycine zipper 2TM" evidence="7">
    <location>
        <begin position="71"/>
        <end position="109"/>
    </location>
</feature>
<proteinExistence type="predicted"/>
<dbReference type="OrthoDB" id="5298161at2"/>
<gene>
    <name evidence="8" type="ORF">CYJ10_10295</name>
</gene>
<dbReference type="GO" id="GO:0009279">
    <property type="term" value="C:cell outer membrane"/>
    <property type="evidence" value="ECO:0007669"/>
    <property type="project" value="UniProtKB-SubCell"/>
</dbReference>
<dbReference type="Proteomes" id="UP000234341">
    <property type="component" value="Unassembled WGS sequence"/>
</dbReference>
<evidence type="ECO:0000256" key="5">
    <source>
        <dbReference type="ARBA" id="ARBA00023288"/>
    </source>
</evidence>
<dbReference type="PROSITE" id="PS51257">
    <property type="entry name" value="PROKAR_LIPOPROTEIN"/>
    <property type="match status" value="1"/>
</dbReference>
<dbReference type="PANTHER" id="PTHR35603:SF1">
    <property type="entry name" value="OUTER MEMBRANE LIPOPROTEIN SLYB"/>
    <property type="match status" value="1"/>
</dbReference>
<accession>A0A2N5CF45</accession>
<comment type="subcellular location">
    <subcellularLocation>
        <location evidence="1">Cell outer membrane</location>
        <topology evidence="1">Lipid-anchor</topology>
    </subcellularLocation>
</comment>
<evidence type="ECO:0000256" key="2">
    <source>
        <dbReference type="ARBA" id="ARBA00022729"/>
    </source>
</evidence>
<evidence type="ECO:0000259" key="7">
    <source>
        <dbReference type="Pfam" id="PF05433"/>
    </source>
</evidence>
<dbReference type="InterPro" id="IPR051407">
    <property type="entry name" value="Bact_OM_lipoprot/Surf_antigen"/>
</dbReference>
<keyword evidence="4" id="KW-0564">Palmitate</keyword>
<dbReference type="RefSeq" id="WP_101681381.1">
    <property type="nucleotide sequence ID" value="NZ_PJRP01000003.1"/>
</dbReference>
<reference evidence="8 9" key="1">
    <citation type="submission" date="2017-12" db="EMBL/GenBank/DDBJ databases">
        <title>Genome sequence of the active heterotrophic nitrifier-denitrifier, Cupriavidus pauculus UM1.</title>
        <authorList>
            <person name="Putonti C."/>
            <person name="Castignetti D."/>
        </authorList>
    </citation>
    <scope>NUCLEOTIDE SEQUENCE [LARGE SCALE GENOMIC DNA]</scope>
    <source>
        <strain evidence="8 9">UM1</strain>
    </source>
</reference>
<keyword evidence="5" id="KW-0449">Lipoprotein</keyword>
<keyword evidence="2 6" id="KW-0732">Signal</keyword>
<dbReference type="InterPro" id="IPR008816">
    <property type="entry name" value="Gly_zipper_2TM_dom"/>
</dbReference>
<sequence>MLSTFNRMRVVSALLITTGLASGCASFDPPGSVYEAGQLQRPESVSTAVVERVRPVQIDDSSPTSTLVGELGGGLLGAVAGSAIGGGRGSWISGVAGGLAGGVAGHEIEDHVDRKPGYEITVRLHDGRLQAITQPASEGNFYPGEHVRLLRSDNGTVRVTF</sequence>
<evidence type="ECO:0000256" key="6">
    <source>
        <dbReference type="SAM" id="SignalP"/>
    </source>
</evidence>
<evidence type="ECO:0000256" key="1">
    <source>
        <dbReference type="ARBA" id="ARBA00004459"/>
    </source>
</evidence>
<dbReference type="PANTHER" id="PTHR35603">
    <property type="match status" value="1"/>
</dbReference>
<dbReference type="EMBL" id="PJRP01000003">
    <property type="protein sequence ID" value="PLQ00815.1"/>
    <property type="molecule type" value="Genomic_DNA"/>
</dbReference>
<organism evidence="8 9">
    <name type="scientific">Cupriavidus pauculus</name>
    <dbReference type="NCBI Taxonomy" id="82633"/>
    <lineage>
        <taxon>Bacteria</taxon>
        <taxon>Pseudomonadati</taxon>
        <taxon>Pseudomonadota</taxon>
        <taxon>Betaproteobacteria</taxon>
        <taxon>Burkholderiales</taxon>
        <taxon>Burkholderiaceae</taxon>
        <taxon>Cupriavidus</taxon>
    </lineage>
</organism>